<dbReference type="EMBL" id="JHEH01000001">
    <property type="protein sequence ID" value="KEP71615.1"/>
    <property type="molecule type" value="Genomic_DNA"/>
</dbReference>
<dbReference type="InterPro" id="IPR018660">
    <property type="entry name" value="MliC"/>
</dbReference>
<keyword evidence="2" id="KW-0472">Membrane</keyword>
<feature type="signal peptide" evidence="5">
    <location>
        <begin position="1"/>
        <end position="23"/>
    </location>
</feature>
<dbReference type="InterPro" id="IPR036328">
    <property type="entry name" value="MliC_sf"/>
</dbReference>
<protein>
    <recommendedName>
        <fullName evidence="6">C-type lysozyme inhibitor domain-containing protein</fullName>
    </recommendedName>
</protein>
<evidence type="ECO:0000256" key="3">
    <source>
        <dbReference type="ARBA" id="ARBA00023139"/>
    </source>
</evidence>
<evidence type="ECO:0000256" key="4">
    <source>
        <dbReference type="ARBA" id="ARBA00023288"/>
    </source>
</evidence>
<comment type="caution">
    <text evidence="7">The sequence shown here is derived from an EMBL/GenBank/DDBJ whole genome shotgun (WGS) entry which is preliminary data.</text>
</comment>
<sequence length="126" mass="13578">MRHALIYGAALAGCLGMAGPVVAASGAQADMPDTGFVQYHYLCERGVRIPAVYINDSKPQRAIIFSGGRMVVLDHVRSADGARYAEDGEGEAGYIWWTKGADAMLEWRSEDGEVISILSACHTEDD</sequence>
<dbReference type="Proteomes" id="UP000027725">
    <property type="component" value="Unassembled WGS sequence"/>
</dbReference>
<organism evidence="7 8">
    <name type="scientific">Thioclava dalianensis</name>
    <dbReference type="NCBI Taxonomy" id="1185766"/>
    <lineage>
        <taxon>Bacteria</taxon>
        <taxon>Pseudomonadati</taxon>
        <taxon>Pseudomonadota</taxon>
        <taxon>Alphaproteobacteria</taxon>
        <taxon>Rhodobacterales</taxon>
        <taxon>Paracoccaceae</taxon>
        <taxon>Thioclava</taxon>
    </lineage>
</organism>
<evidence type="ECO:0000256" key="2">
    <source>
        <dbReference type="ARBA" id="ARBA00023136"/>
    </source>
</evidence>
<keyword evidence="4" id="KW-0449">Lipoprotein</keyword>
<dbReference type="Pfam" id="PF09864">
    <property type="entry name" value="MliC"/>
    <property type="match status" value="1"/>
</dbReference>
<evidence type="ECO:0000259" key="6">
    <source>
        <dbReference type="Pfam" id="PF09864"/>
    </source>
</evidence>
<dbReference type="RefSeq" id="WP_051693219.1">
    <property type="nucleotide sequence ID" value="NZ_FOVB01000005.1"/>
</dbReference>
<evidence type="ECO:0000313" key="7">
    <source>
        <dbReference type="EMBL" id="KEP71615.1"/>
    </source>
</evidence>
<name>A0A074TN76_9RHOB</name>
<dbReference type="Gene3D" id="2.40.128.200">
    <property type="match status" value="1"/>
</dbReference>
<evidence type="ECO:0000313" key="8">
    <source>
        <dbReference type="Proteomes" id="UP000027725"/>
    </source>
</evidence>
<dbReference type="SUPFAM" id="SSF141488">
    <property type="entry name" value="YdhA-like"/>
    <property type="match status" value="1"/>
</dbReference>
<feature type="domain" description="C-type lysozyme inhibitor" evidence="6">
    <location>
        <begin position="41"/>
        <end position="112"/>
    </location>
</feature>
<dbReference type="OrthoDB" id="7926518at2"/>
<evidence type="ECO:0000256" key="1">
    <source>
        <dbReference type="ARBA" id="ARBA00022729"/>
    </source>
</evidence>
<dbReference type="eggNOG" id="ENOG5033K3V">
    <property type="taxonomic scope" value="Bacteria"/>
</dbReference>
<feature type="chain" id="PRO_5001701111" description="C-type lysozyme inhibitor domain-containing protein" evidence="5">
    <location>
        <begin position="24"/>
        <end position="126"/>
    </location>
</feature>
<dbReference type="AlphaFoldDB" id="A0A074TN76"/>
<keyword evidence="3" id="KW-0564">Palmitate</keyword>
<accession>A0A074TN76</accession>
<proteinExistence type="predicted"/>
<reference evidence="7 8" key="1">
    <citation type="submission" date="2014-03" db="EMBL/GenBank/DDBJ databases">
        <title>The draft genome sequence of Thioclava dalianensis DLFJ1-1.</title>
        <authorList>
            <person name="Lai Q."/>
            <person name="Shao Z."/>
        </authorList>
    </citation>
    <scope>NUCLEOTIDE SEQUENCE [LARGE SCALE GENOMIC DNA]</scope>
    <source>
        <strain evidence="7 8">DLFJ1-1</strain>
    </source>
</reference>
<dbReference type="STRING" id="1185766.SAMN05216224_105190"/>
<evidence type="ECO:0000256" key="5">
    <source>
        <dbReference type="SAM" id="SignalP"/>
    </source>
</evidence>
<keyword evidence="8" id="KW-1185">Reference proteome</keyword>
<keyword evidence="1 5" id="KW-0732">Signal</keyword>
<gene>
    <name evidence="7" type="ORF">DL1_00975</name>
</gene>